<reference evidence="2 3" key="1">
    <citation type="submission" date="2018-08" db="EMBL/GenBank/DDBJ databases">
        <title>Parvularcula sp. SM1705, isolated from surface water of the South Sea China.</title>
        <authorList>
            <person name="Sun L."/>
        </authorList>
    </citation>
    <scope>NUCLEOTIDE SEQUENCE [LARGE SCALE GENOMIC DNA]</scope>
    <source>
        <strain evidence="2 3">SM1705</strain>
    </source>
</reference>
<dbReference type="GO" id="GO:0008757">
    <property type="term" value="F:S-adenosylmethionine-dependent methyltransferase activity"/>
    <property type="evidence" value="ECO:0007669"/>
    <property type="project" value="InterPro"/>
</dbReference>
<keyword evidence="3" id="KW-1185">Reference proteome</keyword>
<evidence type="ECO:0000313" key="2">
    <source>
        <dbReference type="EMBL" id="RFB05624.1"/>
    </source>
</evidence>
<dbReference type="SUPFAM" id="SSF53335">
    <property type="entry name" value="S-adenosyl-L-methionine-dependent methyltransferases"/>
    <property type="match status" value="1"/>
</dbReference>
<comment type="caution">
    <text evidence="2">The sequence shown here is derived from an EMBL/GenBank/DDBJ whole genome shotgun (WGS) entry which is preliminary data.</text>
</comment>
<dbReference type="InParanoid" id="A0A371RJI5"/>
<feature type="domain" description="Methyltransferase type 11" evidence="1">
    <location>
        <begin position="83"/>
        <end position="124"/>
    </location>
</feature>
<dbReference type="Gene3D" id="3.40.50.150">
    <property type="entry name" value="Vaccinia Virus protein VP39"/>
    <property type="match status" value="1"/>
</dbReference>
<keyword evidence="2" id="KW-0489">Methyltransferase</keyword>
<dbReference type="Proteomes" id="UP000264589">
    <property type="component" value="Unassembled WGS sequence"/>
</dbReference>
<gene>
    <name evidence="2" type="ORF">DX908_10315</name>
</gene>
<evidence type="ECO:0000313" key="3">
    <source>
        <dbReference type="Proteomes" id="UP000264589"/>
    </source>
</evidence>
<dbReference type="FunCoup" id="A0A371RJI5">
    <property type="interactions" value="11"/>
</dbReference>
<name>A0A371RJI5_9PROT</name>
<sequence>MAVSELEGFYASAMGAVAQEALSTKLTQAWGTAEHLRVAGFGYTQPYLGVFTGAERMVAMSPAGAGIRAGGDVPAALVSECAWPLPDASIDRLLILHGMEESADARRLLREAWRVLADDGLMIIAVANRRGPWAMVETSPFAAGQPYSRRQLDDALKAAMFGPTAHATALHFPPIRNKALLRLAPTWERLGATIEDWRLPPIFPNLAGVNLVEARKVSALPISGSKAEVFRPGLLMPGRLGKASPANRVKKVRK</sequence>
<proteinExistence type="predicted"/>
<dbReference type="InterPro" id="IPR029063">
    <property type="entry name" value="SAM-dependent_MTases_sf"/>
</dbReference>
<keyword evidence="2" id="KW-0808">Transferase</keyword>
<evidence type="ECO:0000259" key="1">
    <source>
        <dbReference type="Pfam" id="PF08241"/>
    </source>
</evidence>
<dbReference type="EMBL" id="QUQO01000001">
    <property type="protein sequence ID" value="RFB05624.1"/>
    <property type="molecule type" value="Genomic_DNA"/>
</dbReference>
<dbReference type="InterPro" id="IPR013216">
    <property type="entry name" value="Methyltransf_11"/>
</dbReference>
<protein>
    <submittedName>
        <fullName evidence="2">Methyltransferase domain-containing protein</fullName>
    </submittedName>
</protein>
<dbReference type="GO" id="GO:0032259">
    <property type="term" value="P:methylation"/>
    <property type="evidence" value="ECO:0007669"/>
    <property type="project" value="UniProtKB-KW"/>
</dbReference>
<dbReference type="RefSeq" id="WP_116392258.1">
    <property type="nucleotide sequence ID" value="NZ_QUQO01000001.1"/>
</dbReference>
<accession>A0A371RJI5</accession>
<organism evidence="2 3">
    <name type="scientific">Parvularcula marina</name>
    <dbReference type="NCBI Taxonomy" id="2292771"/>
    <lineage>
        <taxon>Bacteria</taxon>
        <taxon>Pseudomonadati</taxon>
        <taxon>Pseudomonadota</taxon>
        <taxon>Alphaproteobacteria</taxon>
        <taxon>Parvularculales</taxon>
        <taxon>Parvularculaceae</taxon>
        <taxon>Parvularcula</taxon>
    </lineage>
</organism>
<dbReference type="Pfam" id="PF08241">
    <property type="entry name" value="Methyltransf_11"/>
    <property type="match status" value="1"/>
</dbReference>
<dbReference type="AlphaFoldDB" id="A0A371RJI5"/>